<reference evidence="1 2" key="1">
    <citation type="journal article" date="2007" name="Science">
        <title>Sea anemone genome reveals ancestral eumetazoan gene repertoire and genomic organization.</title>
        <authorList>
            <person name="Putnam N.H."/>
            <person name="Srivastava M."/>
            <person name="Hellsten U."/>
            <person name="Dirks B."/>
            <person name="Chapman J."/>
            <person name="Salamov A."/>
            <person name="Terry A."/>
            <person name="Shapiro H."/>
            <person name="Lindquist E."/>
            <person name="Kapitonov V.V."/>
            <person name="Jurka J."/>
            <person name="Genikhovich G."/>
            <person name="Grigoriev I.V."/>
            <person name="Lucas S.M."/>
            <person name="Steele R.E."/>
            <person name="Finnerty J.R."/>
            <person name="Technau U."/>
            <person name="Martindale M.Q."/>
            <person name="Rokhsar D.S."/>
        </authorList>
    </citation>
    <scope>NUCLEOTIDE SEQUENCE [LARGE SCALE GENOMIC DNA]</scope>
    <source>
        <strain evidence="2">CH2 X CH6</strain>
    </source>
</reference>
<dbReference type="HOGENOM" id="CLU_1043171_0_0_1"/>
<keyword evidence="2" id="KW-1185">Reference proteome</keyword>
<dbReference type="InterPro" id="IPR004245">
    <property type="entry name" value="DUF229"/>
</dbReference>
<dbReference type="AlphaFoldDB" id="A7T5J7"/>
<dbReference type="KEGG" id="nve:5499234"/>
<dbReference type="STRING" id="45351.A7T5J7"/>
<accession>A7T5J7</accession>
<dbReference type="PANTHER" id="PTHR10974:SF1">
    <property type="entry name" value="FI08016P-RELATED"/>
    <property type="match status" value="1"/>
</dbReference>
<gene>
    <name evidence="1" type="ORF">NEMVEDRAFT_v1g146833</name>
</gene>
<dbReference type="Proteomes" id="UP000001593">
    <property type="component" value="Unassembled WGS sequence"/>
</dbReference>
<dbReference type="InterPro" id="IPR017850">
    <property type="entry name" value="Alkaline_phosphatase_core_sf"/>
</dbReference>
<dbReference type="SUPFAM" id="SSF53649">
    <property type="entry name" value="Alkaline phosphatase-like"/>
    <property type="match status" value="1"/>
</dbReference>
<dbReference type="PhylomeDB" id="A7T5J7"/>
<feature type="non-terminal residue" evidence="1">
    <location>
        <position position="1"/>
    </location>
</feature>
<dbReference type="FunFam" id="3.40.720.10:FF:000111">
    <property type="entry name" value="Predicted protein"/>
    <property type="match status" value="1"/>
</dbReference>
<dbReference type="EMBL" id="DS471209">
    <property type="protein sequence ID" value="EDO28762.1"/>
    <property type="molecule type" value="Genomic_DNA"/>
</dbReference>
<organism evidence="1 2">
    <name type="scientific">Nematostella vectensis</name>
    <name type="common">Starlet sea anemone</name>
    <dbReference type="NCBI Taxonomy" id="45351"/>
    <lineage>
        <taxon>Eukaryota</taxon>
        <taxon>Metazoa</taxon>
        <taxon>Cnidaria</taxon>
        <taxon>Anthozoa</taxon>
        <taxon>Hexacorallia</taxon>
        <taxon>Actiniaria</taxon>
        <taxon>Edwardsiidae</taxon>
        <taxon>Nematostella</taxon>
    </lineage>
</organism>
<evidence type="ECO:0000313" key="1">
    <source>
        <dbReference type="EMBL" id="EDO28762.1"/>
    </source>
</evidence>
<evidence type="ECO:0000313" key="2">
    <source>
        <dbReference type="Proteomes" id="UP000001593"/>
    </source>
</evidence>
<dbReference type="Pfam" id="PF02995">
    <property type="entry name" value="DUF229"/>
    <property type="match status" value="1"/>
</dbReference>
<sequence>FFSYLTHNDENALGYADKDLVELFSNLERDSHLNNSMVFIMGDHGIRFGEWRKTMHGKLEERLPHLSLTLPPWFAFNFPDLYSNLKSNSEVLTSPLDLYATLRHILSYPKQPTGIRVGQSLLNRIEPSSRTCASAGIDRHWCPCLTWEREDVRQPIAGIIANRIVKFINELTVKGSKTLNLCEKLKLTEIKSLSKQMPNIKVQTFIKTKKNDICDSCGTVHGRKARDSMSEGGYQVQFVVSPGDGMFEASVRLKDGELVVDQRFISRINSYGDQSYCVKDQPHLLKFCYCR</sequence>
<evidence type="ECO:0008006" key="3">
    <source>
        <dbReference type="Google" id="ProtNLM"/>
    </source>
</evidence>
<dbReference type="Gene3D" id="3.40.720.10">
    <property type="entry name" value="Alkaline Phosphatase, subunit A"/>
    <property type="match status" value="1"/>
</dbReference>
<name>A7T5J7_NEMVE</name>
<protein>
    <recommendedName>
        <fullName evidence="3">Sulfatase N-terminal domain-containing protein</fullName>
    </recommendedName>
</protein>
<dbReference type="InParanoid" id="A7T5J7"/>
<dbReference type="PANTHER" id="PTHR10974">
    <property type="entry name" value="FI08016P-RELATED"/>
    <property type="match status" value="1"/>
</dbReference>
<proteinExistence type="predicted"/>